<evidence type="ECO:0000313" key="2">
    <source>
        <dbReference type="Proteomes" id="UP000030710"/>
    </source>
</evidence>
<dbReference type="AlphaFoldDB" id="U1PL58"/>
<dbReference type="Pfam" id="PF19887">
    <property type="entry name" value="DUF6360"/>
    <property type="match status" value="1"/>
</dbReference>
<dbReference type="InterPro" id="IPR045940">
    <property type="entry name" value="DUF6360"/>
</dbReference>
<proteinExistence type="predicted"/>
<dbReference type="STRING" id="1238425.J07HQW2_00851"/>
<dbReference type="HOGENOM" id="CLU_168012_0_0_2"/>
<dbReference type="RefSeq" id="WP_021053908.1">
    <property type="nucleotide sequence ID" value="NZ_KE356561.1"/>
</dbReference>
<sequence length="91" mass="9910">MSHRILSVTAYTTLDLVTADIETAEKSLRTDGVVNVSVADDHPDQVTLGVELDLVETNEVATHADRVRLSPTQARSLADDLQQYADEADTD</sequence>
<reference evidence="1 2" key="1">
    <citation type="journal article" date="2013" name="PLoS ONE">
        <title>Assembly-driven community genomics of a hypersaline microbial ecosystem.</title>
        <authorList>
            <person name="Podell S."/>
            <person name="Ugalde J.A."/>
            <person name="Narasingarao P."/>
            <person name="Banfield J.F."/>
            <person name="Heidelberg K.B."/>
            <person name="Allen E.E."/>
        </authorList>
    </citation>
    <scope>NUCLEOTIDE SEQUENCE [LARGE SCALE GENOMIC DNA]</scope>
    <source>
        <strain evidence="2">J07HQW2</strain>
    </source>
</reference>
<dbReference type="EMBL" id="KE356561">
    <property type="protein sequence ID" value="ERG94417.1"/>
    <property type="molecule type" value="Genomic_DNA"/>
</dbReference>
<organism evidence="1 2">
    <name type="scientific">Haloquadratum walsbyi J07HQW2</name>
    <dbReference type="NCBI Taxonomy" id="1238425"/>
    <lineage>
        <taxon>Archaea</taxon>
        <taxon>Methanobacteriati</taxon>
        <taxon>Methanobacteriota</taxon>
        <taxon>Stenosarchaea group</taxon>
        <taxon>Halobacteria</taxon>
        <taxon>Halobacteriales</taxon>
        <taxon>Haloferacaceae</taxon>
        <taxon>Haloquadratum</taxon>
    </lineage>
</organism>
<protein>
    <submittedName>
        <fullName evidence="1">Uncharacterized protein</fullName>
    </submittedName>
</protein>
<dbReference type="eggNOG" id="arCOG04700">
    <property type="taxonomic scope" value="Archaea"/>
</dbReference>
<dbReference type="Proteomes" id="UP000030710">
    <property type="component" value="Unassembled WGS sequence"/>
</dbReference>
<accession>U1PL58</accession>
<gene>
    <name evidence="1" type="ORF">J07HQW2_00851</name>
</gene>
<name>U1PL58_9EURY</name>
<evidence type="ECO:0000313" key="1">
    <source>
        <dbReference type="EMBL" id="ERG94417.1"/>
    </source>
</evidence>